<dbReference type="InterPro" id="IPR050660">
    <property type="entry name" value="NEK_Ser/Thr_kinase"/>
</dbReference>
<evidence type="ECO:0000259" key="8">
    <source>
        <dbReference type="PROSITE" id="PS50011"/>
    </source>
</evidence>
<feature type="transmembrane region" description="Helical" evidence="7">
    <location>
        <begin position="1127"/>
        <end position="1149"/>
    </location>
</feature>
<keyword evidence="7" id="KW-0472">Membrane</keyword>
<gene>
    <name evidence="9" type="ORF">DR950_38755</name>
</gene>
<keyword evidence="7" id="KW-1133">Transmembrane helix</keyword>
<evidence type="ECO:0000256" key="3">
    <source>
        <dbReference type="ARBA" id="ARBA00022741"/>
    </source>
</evidence>
<dbReference type="EMBL" id="QVIG01000002">
    <property type="protein sequence ID" value="RGD56224.1"/>
    <property type="molecule type" value="Genomic_DNA"/>
</dbReference>
<dbReference type="EC" id="2.7.11.1" evidence="1"/>
<dbReference type="PANTHER" id="PTHR43671:SF13">
    <property type="entry name" value="SERINE_THREONINE-PROTEIN KINASE NEK2"/>
    <property type="match status" value="1"/>
</dbReference>
<evidence type="ECO:0000256" key="1">
    <source>
        <dbReference type="ARBA" id="ARBA00012513"/>
    </source>
</evidence>
<dbReference type="SMART" id="SM00220">
    <property type="entry name" value="S_TKc"/>
    <property type="match status" value="1"/>
</dbReference>
<keyword evidence="4" id="KW-0418">Kinase</keyword>
<dbReference type="PROSITE" id="PS50011">
    <property type="entry name" value="PROTEIN_KINASE_DOM"/>
    <property type="match status" value="1"/>
</dbReference>
<dbReference type="SUPFAM" id="SSF56112">
    <property type="entry name" value="Protein kinase-like (PK-like)"/>
    <property type="match status" value="1"/>
</dbReference>
<feature type="transmembrane region" description="Helical" evidence="7">
    <location>
        <begin position="1062"/>
        <end position="1081"/>
    </location>
</feature>
<dbReference type="InterPro" id="IPR000719">
    <property type="entry name" value="Prot_kinase_dom"/>
</dbReference>
<feature type="compositionally biased region" description="Basic and acidic residues" evidence="6">
    <location>
        <begin position="1"/>
        <end position="20"/>
    </location>
</feature>
<dbReference type="Pfam" id="PF00069">
    <property type="entry name" value="Pkinase"/>
    <property type="match status" value="1"/>
</dbReference>
<dbReference type="GO" id="GO:0005524">
    <property type="term" value="F:ATP binding"/>
    <property type="evidence" value="ECO:0007669"/>
    <property type="project" value="UniProtKB-KW"/>
</dbReference>
<feature type="transmembrane region" description="Helical" evidence="7">
    <location>
        <begin position="1088"/>
        <end position="1107"/>
    </location>
</feature>
<feature type="transmembrane region" description="Helical" evidence="7">
    <location>
        <begin position="898"/>
        <end position="917"/>
    </location>
</feature>
<feature type="transmembrane region" description="Helical" evidence="7">
    <location>
        <begin position="1021"/>
        <end position="1042"/>
    </location>
</feature>
<reference evidence="9 10" key="1">
    <citation type="submission" date="2018-08" db="EMBL/GenBank/DDBJ databases">
        <title>Diversity &amp; Physiological Properties of Lignin-Decomposing Actinobacteria from Soil.</title>
        <authorList>
            <person name="Roh S.G."/>
            <person name="Kim S.B."/>
        </authorList>
    </citation>
    <scope>NUCLEOTIDE SEQUENCE [LARGE SCALE GENOMIC DNA]</scope>
    <source>
        <strain evidence="9 10">MMS17-GH009</strain>
    </source>
</reference>
<feature type="transmembrane region" description="Helical" evidence="7">
    <location>
        <begin position="822"/>
        <end position="843"/>
    </location>
</feature>
<dbReference type="GO" id="GO:0004674">
    <property type="term" value="F:protein serine/threonine kinase activity"/>
    <property type="evidence" value="ECO:0007669"/>
    <property type="project" value="UniProtKB-EC"/>
</dbReference>
<feature type="region of interest" description="Disordered" evidence="6">
    <location>
        <begin position="1"/>
        <end position="175"/>
    </location>
</feature>
<evidence type="ECO:0000256" key="2">
    <source>
        <dbReference type="ARBA" id="ARBA00022679"/>
    </source>
</evidence>
<protein>
    <recommendedName>
        <fullName evidence="1">non-specific serine/threonine protein kinase</fullName>
        <ecNumber evidence="1">2.7.11.1</ecNumber>
    </recommendedName>
</protein>
<dbReference type="InterPro" id="IPR011009">
    <property type="entry name" value="Kinase-like_dom_sf"/>
</dbReference>
<feature type="region of interest" description="Disordered" evidence="6">
    <location>
        <begin position="975"/>
        <end position="1011"/>
    </location>
</feature>
<dbReference type="PANTHER" id="PTHR43671">
    <property type="entry name" value="SERINE/THREONINE-PROTEIN KINASE NEK"/>
    <property type="match status" value="1"/>
</dbReference>
<feature type="compositionally biased region" description="Low complexity" evidence="6">
    <location>
        <begin position="99"/>
        <end position="108"/>
    </location>
</feature>
<dbReference type="Gene3D" id="1.10.510.10">
    <property type="entry name" value="Transferase(Phosphotransferase) domain 1"/>
    <property type="match status" value="1"/>
</dbReference>
<keyword evidence="5" id="KW-0067">ATP-binding</keyword>
<keyword evidence="7" id="KW-0812">Transmembrane</keyword>
<evidence type="ECO:0000256" key="6">
    <source>
        <dbReference type="SAM" id="MobiDB-lite"/>
    </source>
</evidence>
<feature type="domain" description="Protein kinase" evidence="8">
    <location>
        <begin position="184"/>
        <end position="444"/>
    </location>
</feature>
<name>A0A372ZKW8_9ACTN</name>
<keyword evidence="3" id="KW-0547">Nucleotide-binding</keyword>
<feature type="compositionally biased region" description="Gly residues" evidence="6">
    <location>
        <begin position="135"/>
        <end position="167"/>
    </location>
</feature>
<evidence type="ECO:0000256" key="7">
    <source>
        <dbReference type="SAM" id="Phobius"/>
    </source>
</evidence>
<evidence type="ECO:0000256" key="4">
    <source>
        <dbReference type="ARBA" id="ARBA00022777"/>
    </source>
</evidence>
<feature type="compositionally biased region" description="Basic and acidic residues" evidence="6">
    <location>
        <begin position="60"/>
        <end position="88"/>
    </location>
</feature>
<accession>A0A372ZKW8</accession>
<evidence type="ECO:0000256" key="5">
    <source>
        <dbReference type="ARBA" id="ARBA00022840"/>
    </source>
</evidence>
<comment type="caution">
    <text evidence="9">The sequence shown here is derived from an EMBL/GenBank/DDBJ whole genome shotgun (WGS) entry which is preliminary data.</text>
</comment>
<evidence type="ECO:0000313" key="10">
    <source>
        <dbReference type="Proteomes" id="UP000263377"/>
    </source>
</evidence>
<dbReference type="AlphaFoldDB" id="A0A372ZKW8"/>
<feature type="transmembrane region" description="Helical" evidence="7">
    <location>
        <begin position="937"/>
        <end position="956"/>
    </location>
</feature>
<proteinExistence type="predicted"/>
<dbReference type="Proteomes" id="UP000263377">
    <property type="component" value="Unassembled WGS sequence"/>
</dbReference>
<keyword evidence="10" id="KW-1185">Reference proteome</keyword>
<sequence length="1161" mass="123353">MERWSRGRWRASEDAPDRSSRLGATPRARVDPQAATRRVPAAPPRFDPEAATRRVSGNEPRYDPEAATRRRPDTGPRFDPHAPTELRPNRPGGSGSSGDSGHSGRSPGADSEAVTEVVRPRSGSGAGSSSWQDGIGPGGPAPAGGVGAGSPGGSPAGPEDGFGGAPDTGGPFEGVFPDALRSRFIPLGRAGAGSEGTVWYVRRTDGGGDAAVKVAVAGQPMDHDLLSHLGHDGFRRHVPQLIDFGRVRHHGAQVDWVAMEYLPVTLAAHVAGLWRSGGHGDRRTTEQIVYELVALLDFWQQRIQRNPLDFKPANILVRPGSGSGEFVIADFGGVDRLTDSRRFTSAMMVTVAYMAPEQLAGKNHQAGPWWGLGNVLYELFVGRPRFVGADGERPDDQELELELVMGEEVDLSAVRDPRQLLLLQGLFTKMPEDRWTAPQVRSWLAGGTPEVIRRRPQAQARAHRPVTFLGNPFTDPVRLTEALLKNSGAAARWLATGGAERVRDWLRDEVEDIVFDLHYLSDVAKAPGSRRESVAAVAVLALGAAFVPGAVPHYRDRPIDTTGLERVVTAPDGAELIDELVRGGVPAVVARYDCFHPECAGEHCSRLLALAALPEVLAEVDRLARTVGGGRRGGDGLSPEEREEAHRQAVWLSIRPEERARLLGRLSPLPAALHRLPLPERVSELAAAVAASVVDGALAMGAGARTAVRTVARRPAPDPAAATPRDVVRRHWSALRRRAVSADPAQPAGRAALVAAEALRRRGRGRPERPEPEAGVRQEGRVALLWLNRRRRPPTGWEERREQLAAWWPHARTALPRRAGAVLLLLLAFGLLLWAGAVLRYPVEAGEKLDLSPAGVFGGPLRNAGEHAARQVAGQLGAGLVAAAVIAFFPARVGIGTALLTGAGALAIGYLRLGPPMTVLETPPSVADRVVVFEGGMGSWAGIAAVVATVVSLVLIERAANRLLKPAQDARRQAREAWRERGVRGVRGAGPSGAGTAERAGSAPSGRWRTGGAGARDRLRFALGTTAVLVLLLWAAVEVRLAATGAHPTPDSWGTGQGGADYQAGFVLLLAVVSLVSTLGTPATAKGLFVLWVPATLFLGAWPGPLGPVEALRIPVFEGLFRAIAGLWGHGAFWAALLVALPLAAYGVLRTVRGRAGRGDS</sequence>
<organism evidence="9 10">
    <name type="scientific">Kitasatospora xanthocidica</name>
    <dbReference type="NCBI Taxonomy" id="83382"/>
    <lineage>
        <taxon>Bacteria</taxon>
        <taxon>Bacillati</taxon>
        <taxon>Actinomycetota</taxon>
        <taxon>Actinomycetes</taxon>
        <taxon>Kitasatosporales</taxon>
        <taxon>Streptomycetaceae</taxon>
        <taxon>Kitasatospora</taxon>
    </lineage>
</organism>
<evidence type="ECO:0000313" key="9">
    <source>
        <dbReference type="EMBL" id="RGD56224.1"/>
    </source>
</evidence>
<keyword evidence="2" id="KW-0808">Transferase</keyword>